<name>A0A6H1Q629_9PROT</name>
<dbReference type="RefSeq" id="WP_168607405.1">
    <property type="nucleotide sequence ID" value="NZ_CP038852.1"/>
</dbReference>
<evidence type="ECO:0000313" key="1">
    <source>
        <dbReference type="EMBL" id="QIZ21549.1"/>
    </source>
</evidence>
<dbReference type="Proteomes" id="UP000501094">
    <property type="component" value="Chromosome"/>
</dbReference>
<accession>A0A6H1Q629</accession>
<dbReference type="AlphaFoldDB" id="A0A6H1Q629"/>
<evidence type="ECO:0000313" key="2">
    <source>
        <dbReference type="Proteomes" id="UP000501094"/>
    </source>
</evidence>
<gene>
    <name evidence="1" type="ORF">E5R92_07115</name>
</gene>
<keyword evidence="2" id="KW-1185">Reference proteome</keyword>
<sequence length="93" mass="10449">MKSENQIHQNIIKFPGSENKAVDEQTKEFARLIKSISIKMNKSDFDQHILSHKELSLLSNHGEAIELAPLIAARLNSVLATSLIRNSLLEDLI</sequence>
<dbReference type="KEGG" id="peg:E5R92_07115"/>
<dbReference type="EMBL" id="CP038852">
    <property type="protein sequence ID" value="QIZ21549.1"/>
    <property type="molecule type" value="Genomic_DNA"/>
</dbReference>
<proteinExistence type="predicted"/>
<protein>
    <submittedName>
        <fullName evidence="1">Uncharacterized protein</fullName>
    </submittedName>
</protein>
<reference evidence="1 2" key="1">
    <citation type="journal article" date="2020" name="Nat. Microbiol.">
        <title>Lysogenic host-virus interactions in SAR11 marine bacteria.</title>
        <authorList>
            <person name="Morris R.M."/>
            <person name="Cain K.R."/>
            <person name="Hvorecny K.L."/>
            <person name="Kollman J.M."/>
        </authorList>
    </citation>
    <scope>NUCLEOTIDE SEQUENCE [LARGE SCALE GENOMIC DNA]</scope>
    <source>
        <strain evidence="1 2">NP1</strain>
    </source>
</reference>
<organism evidence="1 2">
    <name type="scientific">Candidatus Pelagibacter giovannonii</name>
    <dbReference type="NCBI Taxonomy" id="2563896"/>
    <lineage>
        <taxon>Bacteria</taxon>
        <taxon>Pseudomonadati</taxon>
        <taxon>Pseudomonadota</taxon>
        <taxon>Alphaproteobacteria</taxon>
        <taxon>Candidatus Pelagibacterales</taxon>
        <taxon>Candidatus Pelagibacteraceae</taxon>
        <taxon>Candidatus Pelagibacter</taxon>
    </lineage>
</organism>